<dbReference type="SUPFAM" id="SSF48452">
    <property type="entry name" value="TPR-like"/>
    <property type="match status" value="1"/>
</dbReference>
<reference evidence="1" key="2">
    <citation type="submission" date="2020-11" db="EMBL/GenBank/DDBJ databases">
        <authorList>
            <consortium name="DOE Joint Genome Institute"/>
            <person name="Kuo A."/>
            <person name="Miyauchi S."/>
            <person name="Kiss E."/>
            <person name="Drula E."/>
            <person name="Kohler A."/>
            <person name="Sanchez-Garcia M."/>
            <person name="Andreopoulos B."/>
            <person name="Barry K.W."/>
            <person name="Bonito G."/>
            <person name="Buee M."/>
            <person name="Carver A."/>
            <person name="Chen C."/>
            <person name="Cichocki N."/>
            <person name="Clum A."/>
            <person name="Culley D."/>
            <person name="Crous P.W."/>
            <person name="Fauchery L."/>
            <person name="Girlanda M."/>
            <person name="Hayes R."/>
            <person name="Keri Z."/>
            <person name="Labutti K."/>
            <person name="Lipzen A."/>
            <person name="Lombard V."/>
            <person name="Magnuson J."/>
            <person name="Maillard F."/>
            <person name="Morin E."/>
            <person name="Murat C."/>
            <person name="Nolan M."/>
            <person name="Ohm R."/>
            <person name="Pangilinan J."/>
            <person name="Pereira M."/>
            <person name="Perotto S."/>
            <person name="Peter M."/>
            <person name="Riley R."/>
            <person name="Sitrit Y."/>
            <person name="Stielow B."/>
            <person name="Szollosi G."/>
            <person name="Zifcakova L."/>
            <person name="Stursova M."/>
            <person name="Spatafora J.W."/>
            <person name="Tedersoo L."/>
            <person name="Vaario L.-M."/>
            <person name="Yamada A."/>
            <person name="Yan M."/>
            <person name="Wang P."/>
            <person name="Xu J."/>
            <person name="Bruns T."/>
            <person name="Baldrian P."/>
            <person name="Vilgalys R."/>
            <person name="Henrissat B."/>
            <person name="Grigoriev I.V."/>
            <person name="Hibbett D."/>
            <person name="Nagy L.G."/>
            <person name="Martin F.M."/>
        </authorList>
    </citation>
    <scope>NUCLEOTIDE SEQUENCE</scope>
    <source>
        <strain evidence="1">UH-Tt-Lm1</strain>
    </source>
</reference>
<keyword evidence="3" id="KW-1185">Reference proteome</keyword>
<name>A0A9P6L0L5_9AGAM</name>
<dbReference type="OrthoDB" id="1534087at2759"/>
<dbReference type="SUPFAM" id="SSF52540">
    <property type="entry name" value="P-loop containing nucleoside triphosphate hydrolases"/>
    <property type="match status" value="1"/>
</dbReference>
<gene>
    <name evidence="2" type="ORF">BJ322DRAFT_251217</name>
    <name evidence="1" type="ORF">BJ322DRAFT_513192</name>
</gene>
<protein>
    <submittedName>
        <fullName evidence="1">Uncharacterized protein</fullName>
    </submittedName>
</protein>
<dbReference type="CDD" id="cd21037">
    <property type="entry name" value="MLKL_NTD"/>
    <property type="match status" value="1"/>
</dbReference>
<reference evidence="1" key="1">
    <citation type="journal article" date="2020" name="Nat. Commun.">
        <title>Large-scale genome sequencing of mycorrhizal fungi provides insights into the early evolution of symbiotic traits.</title>
        <authorList>
            <person name="Miyauchi S."/>
            <person name="Kiss E."/>
            <person name="Kuo A."/>
            <person name="Drula E."/>
            <person name="Kohler A."/>
            <person name="Sanchez-Garcia M."/>
            <person name="Morin E."/>
            <person name="Andreopoulos B."/>
            <person name="Barry K.W."/>
            <person name="Bonito G."/>
            <person name="Buee M."/>
            <person name="Carver A."/>
            <person name="Chen C."/>
            <person name="Cichocki N."/>
            <person name="Clum A."/>
            <person name="Culley D."/>
            <person name="Crous P.W."/>
            <person name="Fauchery L."/>
            <person name="Girlanda M."/>
            <person name="Hayes R.D."/>
            <person name="Keri Z."/>
            <person name="LaButti K."/>
            <person name="Lipzen A."/>
            <person name="Lombard V."/>
            <person name="Magnuson J."/>
            <person name="Maillard F."/>
            <person name="Murat C."/>
            <person name="Nolan M."/>
            <person name="Ohm R.A."/>
            <person name="Pangilinan J."/>
            <person name="Pereira M.F."/>
            <person name="Perotto S."/>
            <person name="Peter M."/>
            <person name="Pfister S."/>
            <person name="Riley R."/>
            <person name="Sitrit Y."/>
            <person name="Stielow J.B."/>
            <person name="Szollosi G."/>
            <person name="Zifcakova L."/>
            <person name="Stursova M."/>
            <person name="Spatafora J.W."/>
            <person name="Tedersoo L."/>
            <person name="Vaario L.M."/>
            <person name="Yamada A."/>
            <person name="Yan M."/>
            <person name="Wang P."/>
            <person name="Xu J."/>
            <person name="Bruns T."/>
            <person name="Baldrian P."/>
            <person name="Vilgalys R."/>
            <person name="Dunand C."/>
            <person name="Henrissat B."/>
            <person name="Grigoriev I.V."/>
            <person name="Hibbett D."/>
            <person name="Nagy L.G."/>
            <person name="Martin F.M."/>
        </authorList>
    </citation>
    <scope>NUCLEOTIDE SEQUENCE</scope>
    <source>
        <strain evidence="1">UH-Tt-Lm1</strain>
    </source>
</reference>
<sequence>MVRKFRRAKLFNTTTAVTGLDMAIDALNIAQNISSITPAKAVFGTVGVILVMIRDFMENEQGYVELGKSCYEICTALDLGIDGKKPEDISRFVWVAVDQLLTTVAAIQRKVDKLSKLNPICRFLRARTDKGTIADWKAELNRILQIFNLAVNTNVTVYGIHRRILEGFSNQVLLTQSSIRGELPPPAPRNCFGRDELIKKVVDFAEDKKPVALIGAGGIGKTSIALTVLHHESIKRRFGDNRRFVRCDQFTASRANFLRRLSEVIGAGVENPESLAPLRPALASEEMFIVLDNAESILDPQGADAQEIYDIVEELSQFGNISLAITSRIRAIPPYCKRLDIPAISLDDARKTFYDFCDKGEQPALVDEILEQLDFHPLSVTLLATVAHQNEWNNNRLGREWRRRQTGVLQTEHGNNLAATIELSLASPTFQALGPDVRGILEVIAFFPQGINEKSFHLLFPTISDGIPILDKLCNLSLTYRCEGFVTMLAPLRDSLRLKDPKSSSLLLKTKECYFTRLSVEIECYRQGNFKDSEWITLEDTNVEYLIDVFTSIDPDSEDVWNACANFMKHLHWHKQRTTALEPKVKALPDSHPCKALCLFELSRVLKSTGSDAERKVLLSHAVRLEKEKGDRYRVALALMYLSDANLELGFYDEGMEQAKEALDIIEPFGIPELTAASLNTLAWSLHRNGQLDDAEEAATRALNLLPKEGQEFLACKSHRILGDIFLYKEKREEGIRHLQEALTIAPHFSLNNHVIWIHHSIALLLFGEDMFDHAETHIKLAESHAANNVYFMARTVLLRAWTLYRRGRSTEAMSEASRALRVFENLGATKGQGMCEGLLQNIDQSMKGLPASCEPNLKFHWYTIRDQPINETS</sequence>
<dbReference type="InterPro" id="IPR019734">
    <property type="entry name" value="TPR_rpt"/>
</dbReference>
<accession>A0A9P6L0L5</accession>
<dbReference type="PANTHER" id="PTHR47691">
    <property type="entry name" value="REGULATOR-RELATED"/>
    <property type="match status" value="1"/>
</dbReference>
<evidence type="ECO:0000313" key="1">
    <source>
        <dbReference type="EMBL" id="KAF9778075.1"/>
    </source>
</evidence>
<dbReference type="Gene3D" id="3.40.50.300">
    <property type="entry name" value="P-loop containing nucleotide triphosphate hydrolases"/>
    <property type="match status" value="1"/>
</dbReference>
<dbReference type="SMART" id="SM00028">
    <property type="entry name" value="TPR"/>
    <property type="match status" value="4"/>
</dbReference>
<dbReference type="InterPro" id="IPR027417">
    <property type="entry name" value="P-loop_NTPase"/>
</dbReference>
<dbReference type="Proteomes" id="UP000736335">
    <property type="component" value="Unassembled WGS sequence"/>
</dbReference>
<organism evidence="1 3">
    <name type="scientific">Thelephora terrestris</name>
    <dbReference type="NCBI Taxonomy" id="56493"/>
    <lineage>
        <taxon>Eukaryota</taxon>
        <taxon>Fungi</taxon>
        <taxon>Dikarya</taxon>
        <taxon>Basidiomycota</taxon>
        <taxon>Agaricomycotina</taxon>
        <taxon>Agaricomycetes</taxon>
        <taxon>Thelephorales</taxon>
        <taxon>Thelephoraceae</taxon>
        <taxon>Thelephora</taxon>
    </lineage>
</organism>
<dbReference type="Pfam" id="PF13424">
    <property type="entry name" value="TPR_12"/>
    <property type="match status" value="1"/>
</dbReference>
<dbReference type="PANTHER" id="PTHR47691:SF3">
    <property type="entry name" value="HTH-TYPE TRANSCRIPTIONAL REGULATOR RV0890C-RELATED"/>
    <property type="match status" value="1"/>
</dbReference>
<comment type="caution">
    <text evidence="1">The sequence shown here is derived from an EMBL/GenBank/DDBJ whole genome shotgun (WGS) entry which is preliminary data.</text>
</comment>
<dbReference type="AlphaFoldDB" id="A0A9P6L0L5"/>
<dbReference type="InterPro" id="IPR059179">
    <property type="entry name" value="MLKL-like_MCAfunc"/>
</dbReference>
<dbReference type="EMBL" id="WIUZ02000013">
    <property type="protein sequence ID" value="KAF9781882.1"/>
    <property type="molecule type" value="Genomic_DNA"/>
</dbReference>
<evidence type="ECO:0000313" key="2">
    <source>
        <dbReference type="EMBL" id="KAF9781882.1"/>
    </source>
</evidence>
<dbReference type="Gene3D" id="1.25.40.10">
    <property type="entry name" value="Tetratricopeptide repeat domain"/>
    <property type="match status" value="1"/>
</dbReference>
<evidence type="ECO:0000313" key="3">
    <source>
        <dbReference type="Proteomes" id="UP000736335"/>
    </source>
</evidence>
<proteinExistence type="predicted"/>
<dbReference type="EMBL" id="WIUZ02000025">
    <property type="protein sequence ID" value="KAF9778075.1"/>
    <property type="molecule type" value="Genomic_DNA"/>
</dbReference>
<dbReference type="InterPro" id="IPR011990">
    <property type="entry name" value="TPR-like_helical_dom_sf"/>
</dbReference>